<keyword evidence="1" id="KW-0812">Transmembrane</keyword>
<evidence type="ECO:0000313" key="2">
    <source>
        <dbReference type="EMBL" id="KAL0125314.1"/>
    </source>
</evidence>
<organism evidence="2 3">
    <name type="scientific">Cardiocondyla obscurior</name>
    <dbReference type="NCBI Taxonomy" id="286306"/>
    <lineage>
        <taxon>Eukaryota</taxon>
        <taxon>Metazoa</taxon>
        <taxon>Ecdysozoa</taxon>
        <taxon>Arthropoda</taxon>
        <taxon>Hexapoda</taxon>
        <taxon>Insecta</taxon>
        <taxon>Pterygota</taxon>
        <taxon>Neoptera</taxon>
        <taxon>Endopterygota</taxon>
        <taxon>Hymenoptera</taxon>
        <taxon>Apocrita</taxon>
        <taxon>Aculeata</taxon>
        <taxon>Formicoidea</taxon>
        <taxon>Formicidae</taxon>
        <taxon>Myrmicinae</taxon>
        <taxon>Cardiocondyla</taxon>
    </lineage>
</organism>
<comment type="caution">
    <text evidence="2">The sequence shown here is derived from an EMBL/GenBank/DDBJ whole genome shotgun (WGS) entry which is preliminary data.</text>
</comment>
<name>A0AAW2GDQ4_9HYME</name>
<feature type="transmembrane region" description="Helical" evidence="1">
    <location>
        <begin position="61"/>
        <end position="84"/>
    </location>
</feature>
<dbReference type="AlphaFoldDB" id="A0AAW2GDQ4"/>
<proteinExistence type="predicted"/>
<keyword evidence="1" id="KW-0472">Membrane</keyword>
<evidence type="ECO:0000313" key="3">
    <source>
        <dbReference type="Proteomes" id="UP001430953"/>
    </source>
</evidence>
<keyword evidence="1" id="KW-1133">Transmembrane helix</keyword>
<accession>A0AAW2GDQ4</accession>
<gene>
    <name evidence="2" type="ORF">PUN28_004443</name>
</gene>
<dbReference type="EMBL" id="JADYXP020000004">
    <property type="protein sequence ID" value="KAL0125314.1"/>
    <property type="molecule type" value="Genomic_DNA"/>
</dbReference>
<dbReference type="Proteomes" id="UP001430953">
    <property type="component" value="Unassembled WGS sequence"/>
</dbReference>
<protein>
    <submittedName>
        <fullName evidence="2">Uncharacterized protein</fullName>
    </submittedName>
</protein>
<keyword evidence="3" id="KW-1185">Reference proteome</keyword>
<sequence length="116" mass="14164">MLPSSRRKLFFFPLRARVKRCLKSHVLLYTHGIKIILLYDSSNRGNILIQFFTKKITFPRLYSFLLKFISRVYHFVIHYSIIVFRRSSMFFFRDSETNVTSELPDRRRYKTLLFEQ</sequence>
<evidence type="ECO:0000256" key="1">
    <source>
        <dbReference type="SAM" id="Phobius"/>
    </source>
</evidence>
<reference evidence="2 3" key="1">
    <citation type="submission" date="2023-03" db="EMBL/GenBank/DDBJ databases">
        <title>High recombination rates correlate with genetic variation in Cardiocondyla obscurior ants.</title>
        <authorList>
            <person name="Errbii M."/>
        </authorList>
    </citation>
    <scope>NUCLEOTIDE SEQUENCE [LARGE SCALE GENOMIC DNA]</scope>
    <source>
        <strain evidence="2">Alpha-2009</strain>
        <tissue evidence="2">Whole body</tissue>
    </source>
</reference>